<gene>
    <name evidence="13" type="ORF">PV05_10433</name>
</gene>
<evidence type="ECO:0000256" key="1">
    <source>
        <dbReference type="ARBA" id="ARBA00004477"/>
    </source>
</evidence>
<dbReference type="HOGENOM" id="CLU_004298_1_0_1"/>
<keyword evidence="7" id="KW-0256">Endoplasmic reticulum</keyword>
<feature type="transmembrane region" description="Helical" evidence="12">
    <location>
        <begin position="518"/>
        <end position="540"/>
    </location>
</feature>
<evidence type="ECO:0000256" key="4">
    <source>
        <dbReference type="ARBA" id="ARBA00022502"/>
    </source>
</evidence>
<comment type="similarity">
    <text evidence="3">Belongs to the PIGG/PIGN/PIGO family. PIGO subfamily.</text>
</comment>
<dbReference type="GO" id="GO:0051377">
    <property type="term" value="F:mannose-ethanolamine phosphotransferase activity"/>
    <property type="evidence" value="ECO:0007669"/>
    <property type="project" value="InterPro"/>
</dbReference>
<feature type="transmembrane region" description="Helical" evidence="12">
    <location>
        <begin position="910"/>
        <end position="929"/>
    </location>
</feature>
<feature type="transmembrane region" description="Helical" evidence="12">
    <location>
        <begin position="712"/>
        <end position="731"/>
    </location>
</feature>
<evidence type="ECO:0000256" key="6">
    <source>
        <dbReference type="ARBA" id="ARBA00022692"/>
    </source>
</evidence>
<feature type="transmembrane region" description="Helical" evidence="12">
    <location>
        <begin position="486"/>
        <end position="506"/>
    </location>
</feature>
<dbReference type="PANTHER" id="PTHR23071">
    <property type="entry name" value="PHOSPHATIDYLINOSITOL GLYCAN"/>
    <property type="match status" value="1"/>
</dbReference>
<dbReference type="GeneID" id="25332341"/>
<dbReference type="OrthoDB" id="272139at2759"/>
<reference evidence="13 14" key="1">
    <citation type="submission" date="2015-01" db="EMBL/GenBank/DDBJ databases">
        <title>The Genome Sequence of Exophiala xenobiotica CBS118157.</title>
        <authorList>
            <consortium name="The Broad Institute Genomics Platform"/>
            <person name="Cuomo C."/>
            <person name="de Hoog S."/>
            <person name="Gorbushina A."/>
            <person name="Stielow B."/>
            <person name="Teixiera M."/>
            <person name="Abouelleil A."/>
            <person name="Chapman S.B."/>
            <person name="Priest M."/>
            <person name="Young S.K."/>
            <person name="Wortman J."/>
            <person name="Nusbaum C."/>
            <person name="Birren B."/>
        </authorList>
    </citation>
    <scope>NUCLEOTIDE SEQUENCE [LARGE SCALE GENOMIC DNA]</scope>
    <source>
        <strain evidence="13 14">CBS 118157</strain>
    </source>
</reference>
<evidence type="ECO:0000313" key="13">
    <source>
        <dbReference type="EMBL" id="KIW51747.1"/>
    </source>
</evidence>
<dbReference type="Gene3D" id="3.40.720.10">
    <property type="entry name" value="Alkaline Phosphatase, subunit A"/>
    <property type="match status" value="1"/>
</dbReference>
<proteinExistence type="inferred from homology"/>
<feature type="transmembrane region" description="Helical" evidence="12">
    <location>
        <begin position="546"/>
        <end position="567"/>
    </location>
</feature>
<dbReference type="Pfam" id="PF01663">
    <property type="entry name" value="Phosphodiest"/>
    <property type="match status" value="1"/>
</dbReference>
<dbReference type="InterPro" id="IPR017850">
    <property type="entry name" value="Alkaline_phosphatase_core_sf"/>
</dbReference>
<keyword evidence="6 12" id="KW-0812">Transmembrane</keyword>
<keyword evidence="4" id="KW-0337">GPI-anchor biosynthesis</keyword>
<evidence type="ECO:0000256" key="8">
    <source>
        <dbReference type="ARBA" id="ARBA00022989"/>
    </source>
</evidence>
<feature type="transmembrane region" description="Helical" evidence="12">
    <location>
        <begin position="949"/>
        <end position="972"/>
    </location>
</feature>
<dbReference type="InterPro" id="IPR002591">
    <property type="entry name" value="Phosphodiest/P_Trfase"/>
</dbReference>
<comment type="subcellular location">
    <subcellularLocation>
        <location evidence="1">Endoplasmic reticulum membrane</location>
        <topology evidence="1">Multi-pass membrane protein</topology>
    </subcellularLocation>
</comment>
<feature type="transmembrane region" description="Helical" evidence="12">
    <location>
        <begin position="579"/>
        <end position="601"/>
    </location>
</feature>
<evidence type="ECO:0000256" key="3">
    <source>
        <dbReference type="ARBA" id="ARBA00008695"/>
    </source>
</evidence>
<evidence type="ECO:0000256" key="9">
    <source>
        <dbReference type="ARBA" id="ARBA00023136"/>
    </source>
</evidence>
<dbReference type="STRING" id="348802.A0A0D2CP66"/>
<dbReference type="PANTHER" id="PTHR23071:SF1">
    <property type="entry name" value="GPI ETHANOLAMINE PHOSPHATE TRANSFERASE 3"/>
    <property type="match status" value="1"/>
</dbReference>
<dbReference type="GO" id="GO:0006506">
    <property type="term" value="P:GPI anchor biosynthetic process"/>
    <property type="evidence" value="ECO:0007669"/>
    <property type="project" value="UniProtKB-UniPathway"/>
</dbReference>
<feature type="region of interest" description="Disordered" evidence="11">
    <location>
        <begin position="1"/>
        <end position="29"/>
    </location>
</feature>
<dbReference type="InterPro" id="IPR037675">
    <property type="entry name" value="PIG-O_N"/>
</dbReference>
<evidence type="ECO:0000256" key="2">
    <source>
        <dbReference type="ARBA" id="ARBA00004687"/>
    </source>
</evidence>
<sequence>MSAQVDPSPQAESSHSGPPAVARPTAGTEGRNRQKVVAFKVSHVLLSVFFLWLTIVHVIGILFFAKGFLLTRLVLDNKSECAVLPDGQPSKETNGCWHPKTFERAVIIIVDALRYDFTVPSTGKHFLDEPQQKFYLDNLPVLYDTAVAQPEHAFLLPFIADPPTSTLQRLKGLTTGTLPVFIDIGSNFAGTAIEEDNIVSQMKDAGKTIVHLGDDTWHALFPGYFDPNMTKPYDSFNVWDLHTVDNGVIEHIMPLLDQSPVQWDVLFGHFLGVDHAGHRYGPQHQAMAEKLRQMNGVIEEIMKKLGDDTLLVIMGDHGMDAKGDHGGESDDEVEAALWMYSKKPRFGRTHQDAMMPPKTAKERPVGQIDLVSTLSILLGLPIPFNNLGKPIAEAFAGPGRTNWKNLVRVEHLAQTQIARYQEHYSQSRDLGLDDDVYQDQTMHMRRSAEAVVNGYWEDAYGAHVDWHKEVIGMYRKLWANFNLADMLYGVVISGLALSFLLFFARFSKADRSIVTTSLLRSAGLGTAAGVAVGPVLGVVLPTYFTAVAGLVFGATVGGIISAGVWCYQNRVAKKFHFPSAWGGMAVIFVVSQSAGFASNSYTIHEDTILLFFLTTFGIMSMMSSLRQAYQADRVLGVYQSVLFILLARLASFSRLCREEQMPGCRSTFYASSTSSTSAPWQLLIPYLVALILPEIVKAFYRGTASYAGSAEFWIGFCLRLGLLLVAAYWTLDAADNGEWWRDRISSSTLQTIKITLARCALAVAVPVGMGTFIWAKPCIDISIVEPTAPVDETDAPARPQLTIFGYANAYGSRYFLMIPTLVLTVALLLPPMGQFTIAICAWQVLCLLEILDTNALSITSTSQSGIGPIMLALLGSYHFFKTGHQATLASIQWNSAFVPLRTIRYPWSPLLVILNTFGAQIICAAAVPLTVFWKRPLGKAGLKGLWNDVVNACLTHALYYATIQLATTLWAGHLRRHLMLYRVFMPRYLMASGVLLIVDVVLVVAALAGARVVGLSVGEVFGY</sequence>
<dbReference type="InterPro" id="IPR039524">
    <property type="entry name" value="PIGO/GPI13"/>
</dbReference>
<keyword evidence="5" id="KW-0808">Transferase</keyword>
<evidence type="ECO:0000256" key="12">
    <source>
        <dbReference type="SAM" id="Phobius"/>
    </source>
</evidence>
<evidence type="ECO:0000256" key="5">
    <source>
        <dbReference type="ARBA" id="ARBA00022679"/>
    </source>
</evidence>
<dbReference type="UniPathway" id="UPA00196"/>
<evidence type="ECO:0000256" key="7">
    <source>
        <dbReference type="ARBA" id="ARBA00022824"/>
    </source>
</evidence>
<keyword evidence="9 12" id="KW-0472">Membrane</keyword>
<evidence type="ECO:0000256" key="10">
    <source>
        <dbReference type="ARBA" id="ARBA00023180"/>
    </source>
</evidence>
<keyword evidence="14" id="KW-1185">Reference proteome</keyword>
<evidence type="ECO:0000313" key="14">
    <source>
        <dbReference type="Proteomes" id="UP000054342"/>
    </source>
</evidence>
<organism evidence="13 14">
    <name type="scientific">Exophiala xenobiotica</name>
    <dbReference type="NCBI Taxonomy" id="348802"/>
    <lineage>
        <taxon>Eukaryota</taxon>
        <taxon>Fungi</taxon>
        <taxon>Dikarya</taxon>
        <taxon>Ascomycota</taxon>
        <taxon>Pezizomycotina</taxon>
        <taxon>Eurotiomycetes</taxon>
        <taxon>Chaetothyriomycetidae</taxon>
        <taxon>Chaetothyriales</taxon>
        <taxon>Herpotrichiellaceae</taxon>
        <taxon>Exophiala</taxon>
    </lineage>
</organism>
<feature type="transmembrane region" description="Helical" evidence="12">
    <location>
        <begin position="41"/>
        <end position="65"/>
    </location>
</feature>
<protein>
    <submittedName>
        <fullName evidence="13">Uncharacterized protein</fullName>
    </submittedName>
</protein>
<dbReference type="SUPFAM" id="SSF53649">
    <property type="entry name" value="Alkaline phosphatase-like"/>
    <property type="match status" value="1"/>
</dbReference>
<feature type="transmembrane region" description="Helical" evidence="12">
    <location>
        <begin position="811"/>
        <end position="829"/>
    </location>
</feature>
<keyword evidence="8 12" id="KW-1133">Transmembrane helix</keyword>
<comment type="pathway">
    <text evidence="2">Glycolipid biosynthesis; glycosylphosphatidylinositol-anchor biosynthesis.</text>
</comment>
<dbReference type="CDD" id="cd16023">
    <property type="entry name" value="GPI_EPT_3"/>
    <property type="match status" value="1"/>
</dbReference>
<keyword evidence="10" id="KW-0325">Glycoprotein</keyword>
<feature type="transmembrane region" description="Helical" evidence="12">
    <location>
        <begin position="993"/>
        <end position="1013"/>
    </location>
</feature>
<feature type="compositionally biased region" description="Polar residues" evidence="11">
    <location>
        <begin position="1"/>
        <end position="16"/>
    </location>
</feature>
<dbReference type="RefSeq" id="XP_013312331.1">
    <property type="nucleotide sequence ID" value="XM_013456877.1"/>
</dbReference>
<evidence type="ECO:0000256" key="11">
    <source>
        <dbReference type="SAM" id="MobiDB-lite"/>
    </source>
</evidence>
<feature type="transmembrane region" description="Helical" evidence="12">
    <location>
        <begin position="637"/>
        <end position="655"/>
    </location>
</feature>
<name>A0A0D2CP66_9EURO</name>
<dbReference type="GO" id="GO:0005789">
    <property type="term" value="C:endoplasmic reticulum membrane"/>
    <property type="evidence" value="ECO:0007669"/>
    <property type="project" value="UniProtKB-SubCell"/>
</dbReference>
<accession>A0A0D2CP66</accession>
<dbReference type="EMBL" id="KN847322">
    <property type="protein sequence ID" value="KIW51747.1"/>
    <property type="molecule type" value="Genomic_DNA"/>
</dbReference>
<feature type="transmembrane region" description="Helical" evidence="12">
    <location>
        <begin position="607"/>
        <end position="625"/>
    </location>
</feature>
<dbReference type="AlphaFoldDB" id="A0A0D2CP66"/>
<dbReference type="Proteomes" id="UP000054342">
    <property type="component" value="Unassembled WGS sequence"/>
</dbReference>
<feature type="transmembrane region" description="Helical" evidence="12">
    <location>
        <begin position="680"/>
        <end position="700"/>
    </location>
</feature>